<evidence type="ECO:0000313" key="1">
    <source>
        <dbReference type="EMBL" id="RLT74536.1"/>
    </source>
</evidence>
<reference evidence="1 2" key="1">
    <citation type="submission" date="2018-09" db="EMBL/GenBank/DDBJ databases">
        <title>Murine metabolic-syndrome-specific gut microbial biobank.</title>
        <authorList>
            <person name="Liu C."/>
        </authorList>
    </citation>
    <scope>NUCLEOTIDE SEQUENCE [LARGE SCALE GENOMIC DNA]</scope>
    <source>
        <strain evidence="1 2">8-P5</strain>
    </source>
</reference>
<protein>
    <submittedName>
        <fullName evidence="1">Uncharacterized protein</fullName>
    </submittedName>
</protein>
<dbReference type="RefSeq" id="WP_121735098.1">
    <property type="nucleotide sequence ID" value="NZ_QXXG01000028.1"/>
</dbReference>
<sequence length="188" mass="21277">MLTLLGSRYIGWQDRYRQDNSEKLVILYNNDKVAVHERICSGAKRWSVKLEHYLTTLGRKPGALNASLALKQMPVKIQALFHKHFTDKARDFVFLLQYAKDHNFTHTDIVEAYDVLAERGLKSVSADQIKTRMHAAGLDESIGDESICPGGHLQDESSQIEDGSMRILMDLSRIMDTGNSMNEVPTIN</sequence>
<gene>
    <name evidence="1" type="ORF">D7V78_03945</name>
</gene>
<name>A0A3L7ZRV5_PARDI</name>
<dbReference type="Proteomes" id="UP000278164">
    <property type="component" value="Unassembled WGS sequence"/>
</dbReference>
<proteinExistence type="predicted"/>
<dbReference type="EMBL" id="RAYI01000006">
    <property type="protein sequence ID" value="RLT74536.1"/>
    <property type="molecule type" value="Genomic_DNA"/>
</dbReference>
<dbReference type="AlphaFoldDB" id="A0A3L7ZRV5"/>
<organism evidence="1 2">
    <name type="scientific">Parabacteroides distasonis</name>
    <dbReference type="NCBI Taxonomy" id="823"/>
    <lineage>
        <taxon>Bacteria</taxon>
        <taxon>Pseudomonadati</taxon>
        <taxon>Bacteroidota</taxon>
        <taxon>Bacteroidia</taxon>
        <taxon>Bacteroidales</taxon>
        <taxon>Tannerellaceae</taxon>
        <taxon>Parabacteroides</taxon>
    </lineage>
</organism>
<dbReference type="OrthoDB" id="3193769at2"/>
<accession>A0A3L7ZRV5</accession>
<comment type="caution">
    <text evidence="1">The sequence shown here is derived from an EMBL/GenBank/DDBJ whole genome shotgun (WGS) entry which is preliminary data.</text>
</comment>
<evidence type="ECO:0000313" key="2">
    <source>
        <dbReference type="Proteomes" id="UP000278164"/>
    </source>
</evidence>